<proteinExistence type="predicted"/>
<dbReference type="EMBL" id="JPRM01000001">
    <property type="protein sequence ID" value="KFF20348.1"/>
    <property type="molecule type" value="Genomic_DNA"/>
</dbReference>
<evidence type="ECO:0000313" key="1">
    <source>
        <dbReference type="EMBL" id="KFF20348.1"/>
    </source>
</evidence>
<accession>A0A086AUI4</accession>
<dbReference type="Proteomes" id="UP000028712">
    <property type="component" value="Unassembled WGS sequence"/>
</dbReference>
<gene>
    <name evidence="1" type="ORF">IW20_00895</name>
</gene>
<organism evidence="1 2">
    <name type="scientific">Flavobacterium hydatis</name>
    <name type="common">Cytophaga aquatilis</name>
    <dbReference type="NCBI Taxonomy" id="991"/>
    <lineage>
        <taxon>Bacteria</taxon>
        <taxon>Pseudomonadati</taxon>
        <taxon>Bacteroidota</taxon>
        <taxon>Flavobacteriia</taxon>
        <taxon>Flavobacteriales</taxon>
        <taxon>Flavobacteriaceae</taxon>
        <taxon>Flavobacterium</taxon>
    </lineage>
</organism>
<dbReference type="AlphaFoldDB" id="A0A086AUI4"/>
<evidence type="ECO:0000313" key="2">
    <source>
        <dbReference type="Proteomes" id="UP000028712"/>
    </source>
</evidence>
<sequence length="78" mass="9242">MIFHVNLVLYFEYSKILILEIRDWFGLLKISYLFGNFFSTQCSHKLVFLRNEESPLGTRQRLTILITEFLAKISPLSK</sequence>
<comment type="caution">
    <text evidence="1">The sequence shown here is derived from an EMBL/GenBank/DDBJ whole genome shotgun (WGS) entry which is preliminary data.</text>
</comment>
<protein>
    <submittedName>
        <fullName evidence="1">Uncharacterized protein</fullName>
    </submittedName>
</protein>
<dbReference type="STRING" id="991.IW20_00895"/>
<name>A0A086AUI4_FLAHY</name>
<reference evidence="1 2" key="1">
    <citation type="submission" date="2014-07" db="EMBL/GenBank/DDBJ databases">
        <title>Genome of Flavobacterium hydatis DSM 2063.</title>
        <authorList>
            <person name="Pipes S.E."/>
            <person name="Stropko S.J."/>
            <person name="Newman J.D."/>
        </authorList>
    </citation>
    <scope>NUCLEOTIDE SEQUENCE [LARGE SCALE GENOMIC DNA]</scope>
    <source>
        <strain evidence="1 2">DSM 2063</strain>
    </source>
</reference>